<dbReference type="InParanoid" id="Q7RIG8"/>
<keyword evidence="3" id="KW-1185">Reference proteome</keyword>
<dbReference type="EMBL" id="AABL01001072">
    <property type="protein sequence ID" value="EAA15407.1"/>
    <property type="molecule type" value="Genomic_DNA"/>
</dbReference>
<evidence type="ECO:0000313" key="3">
    <source>
        <dbReference type="Proteomes" id="UP000008553"/>
    </source>
</evidence>
<dbReference type="Proteomes" id="UP000008553">
    <property type="component" value="Unassembled WGS sequence"/>
</dbReference>
<proteinExistence type="predicted"/>
<keyword evidence="1" id="KW-1133">Transmembrane helix</keyword>
<sequence>MEIVSSGDIFNEQKSIVFSVIVIAIPITLATIYKANKNKTTKQKIKKYVLHKFCIWIKKKIAIYFYYSYVSIYIMDVEKIEEKKR</sequence>
<evidence type="ECO:0000256" key="1">
    <source>
        <dbReference type="SAM" id="Phobius"/>
    </source>
</evidence>
<keyword evidence="1" id="KW-0472">Membrane</keyword>
<dbReference type="AlphaFoldDB" id="Q7RIG8"/>
<accession>Q7RIG8</accession>
<protein>
    <submittedName>
        <fullName evidence="2">Uncharacterized protein</fullName>
    </submittedName>
</protein>
<name>Q7RIG8_PLAYO</name>
<organism evidence="2 3">
    <name type="scientific">Plasmodium yoelii yoelii</name>
    <dbReference type="NCBI Taxonomy" id="73239"/>
    <lineage>
        <taxon>Eukaryota</taxon>
        <taxon>Sar</taxon>
        <taxon>Alveolata</taxon>
        <taxon>Apicomplexa</taxon>
        <taxon>Aconoidasida</taxon>
        <taxon>Haemosporida</taxon>
        <taxon>Plasmodiidae</taxon>
        <taxon>Plasmodium</taxon>
        <taxon>Plasmodium (Vinckeia)</taxon>
    </lineage>
</organism>
<comment type="caution">
    <text evidence="2">The sequence shown here is derived from an EMBL/GenBank/DDBJ whole genome shotgun (WGS) entry which is preliminary data.</text>
</comment>
<reference evidence="2 3" key="1">
    <citation type="journal article" date="2002" name="Nature">
        <title>Genome sequence and comparative analysis of the model rodent malaria parasite Plasmodium yoelii yoelii.</title>
        <authorList>
            <person name="Carlton J.M."/>
            <person name="Angiuoli S.V."/>
            <person name="Suh B.B."/>
            <person name="Kooij T.W."/>
            <person name="Pertea M."/>
            <person name="Silva J.C."/>
            <person name="Ermolaeva M.D."/>
            <person name="Allen J.E."/>
            <person name="Selengut J.D."/>
            <person name="Koo H.L."/>
            <person name="Peterson J.D."/>
            <person name="Pop M."/>
            <person name="Kosack D.S."/>
            <person name="Shumway M.F."/>
            <person name="Bidwell S.L."/>
            <person name="Shallom S.J."/>
            <person name="van Aken S.E."/>
            <person name="Riedmuller S.B."/>
            <person name="Feldblyum T.V."/>
            <person name="Cho J.K."/>
            <person name="Quackenbush J."/>
            <person name="Sedegah M."/>
            <person name="Shoaibi A."/>
            <person name="Cummings L.M."/>
            <person name="Florens L."/>
            <person name="Yates J.R."/>
            <person name="Raine J.D."/>
            <person name="Sinden R.E."/>
            <person name="Harris M.A."/>
            <person name="Cunningham D.A."/>
            <person name="Preiser P.R."/>
            <person name="Bergman L.W."/>
            <person name="Vaidya A.B."/>
            <person name="van Lin L.H."/>
            <person name="Janse C.J."/>
            <person name="Waters A.P."/>
            <person name="Smith H.O."/>
            <person name="White O.R."/>
            <person name="Salzberg S.L."/>
            <person name="Venter J.C."/>
            <person name="Fraser C.M."/>
            <person name="Hoffman S.L."/>
            <person name="Gardner M.J."/>
            <person name="Carucci D.J."/>
        </authorList>
    </citation>
    <scope>NUCLEOTIDE SEQUENCE [LARGE SCALE GENOMIC DNA]</scope>
    <source>
        <strain evidence="2 3">17XNL</strain>
    </source>
</reference>
<feature type="transmembrane region" description="Helical" evidence="1">
    <location>
        <begin position="56"/>
        <end position="75"/>
    </location>
</feature>
<evidence type="ECO:0000313" key="2">
    <source>
        <dbReference type="EMBL" id="EAA15407.1"/>
    </source>
</evidence>
<dbReference type="PaxDb" id="73239-Q7RIG8"/>
<feature type="transmembrane region" description="Helical" evidence="1">
    <location>
        <begin position="16"/>
        <end position="35"/>
    </location>
</feature>
<gene>
    <name evidence="2" type="ORF">PY03655</name>
</gene>
<keyword evidence="1" id="KW-0812">Transmembrane</keyword>